<feature type="domain" description="Rhamnogalacturonase A/B/Epimerase-like pectate lyase" evidence="6">
    <location>
        <begin position="76"/>
        <end position="118"/>
    </location>
</feature>
<dbReference type="Proteomes" id="UP001180754">
    <property type="component" value="Unassembled WGS sequence"/>
</dbReference>
<dbReference type="EMBL" id="JAVRFD010000001">
    <property type="protein sequence ID" value="MDT0541842.1"/>
    <property type="molecule type" value="Genomic_DNA"/>
</dbReference>
<comment type="similarity">
    <text evidence="1 4">Belongs to the glycosyl hydrolase 28 family.</text>
</comment>
<dbReference type="SUPFAM" id="SSF51126">
    <property type="entry name" value="Pectin lyase-like"/>
    <property type="match status" value="1"/>
</dbReference>
<reference evidence="7" key="1">
    <citation type="submission" date="2024-05" db="EMBL/GenBank/DDBJ databases">
        <title>30 novel species of actinomycetes from the DSMZ collection.</title>
        <authorList>
            <person name="Nouioui I."/>
        </authorList>
    </citation>
    <scope>NUCLEOTIDE SEQUENCE</scope>
    <source>
        <strain evidence="7">DSM 41529</strain>
    </source>
</reference>
<dbReference type="InterPro" id="IPR051801">
    <property type="entry name" value="GH28_Enzymes"/>
</dbReference>
<evidence type="ECO:0000259" key="6">
    <source>
        <dbReference type="Pfam" id="PF12708"/>
    </source>
</evidence>
<dbReference type="InterPro" id="IPR012334">
    <property type="entry name" value="Pectin_lyas_fold"/>
</dbReference>
<dbReference type="Pfam" id="PF12708">
    <property type="entry name" value="Pect-lyase_RHGA_epim"/>
    <property type="match status" value="1"/>
</dbReference>
<evidence type="ECO:0000256" key="5">
    <source>
        <dbReference type="SAM" id="SignalP"/>
    </source>
</evidence>
<proteinExistence type="inferred from homology"/>
<dbReference type="PROSITE" id="PS00502">
    <property type="entry name" value="POLYGALACTURONASE"/>
    <property type="match status" value="1"/>
</dbReference>
<dbReference type="Pfam" id="PF00295">
    <property type="entry name" value="Glyco_hydro_28"/>
    <property type="match status" value="1"/>
</dbReference>
<gene>
    <name evidence="7" type="ORF">RND15_03795</name>
</gene>
<dbReference type="GO" id="GO:0016787">
    <property type="term" value="F:hydrolase activity"/>
    <property type="evidence" value="ECO:0007669"/>
    <property type="project" value="UniProtKB-KW"/>
</dbReference>
<dbReference type="InterPro" id="IPR006311">
    <property type="entry name" value="TAT_signal"/>
</dbReference>
<keyword evidence="8" id="KW-1185">Reference proteome</keyword>
<organism evidence="7 8">
    <name type="scientific">Streptomyces lonegramiae</name>
    <dbReference type="NCBI Taxonomy" id="3075524"/>
    <lineage>
        <taxon>Bacteria</taxon>
        <taxon>Bacillati</taxon>
        <taxon>Actinomycetota</taxon>
        <taxon>Actinomycetes</taxon>
        <taxon>Kitasatosporales</taxon>
        <taxon>Streptomycetaceae</taxon>
        <taxon>Streptomyces</taxon>
    </lineage>
</organism>
<protein>
    <submittedName>
        <fullName evidence="7">Glycoside hydrolase family 28 protein</fullName>
    </submittedName>
</protein>
<dbReference type="PANTHER" id="PTHR31339:SF9">
    <property type="entry name" value="PLASMIN AND FIBRONECTIN-BINDING PROTEIN A"/>
    <property type="match status" value="1"/>
</dbReference>
<keyword evidence="5" id="KW-0732">Signal</keyword>
<evidence type="ECO:0000256" key="1">
    <source>
        <dbReference type="ARBA" id="ARBA00008834"/>
    </source>
</evidence>
<keyword evidence="3 4" id="KW-0326">Glycosidase</keyword>
<dbReference type="PANTHER" id="PTHR31339">
    <property type="entry name" value="PECTIN LYASE-RELATED"/>
    <property type="match status" value="1"/>
</dbReference>
<dbReference type="InterPro" id="IPR000743">
    <property type="entry name" value="Glyco_hydro_28"/>
</dbReference>
<dbReference type="InterPro" id="IPR006626">
    <property type="entry name" value="PbH1"/>
</dbReference>
<accession>A0ABU2X7P8</accession>
<evidence type="ECO:0000256" key="3">
    <source>
        <dbReference type="ARBA" id="ARBA00023295"/>
    </source>
</evidence>
<dbReference type="SMART" id="SM00710">
    <property type="entry name" value="PbH1"/>
    <property type="match status" value="4"/>
</dbReference>
<evidence type="ECO:0000313" key="8">
    <source>
        <dbReference type="Proteomes" id="UP001180754"/>
    </source>
</evidence>
<evidence type="ECO:0000313" key="7">
    <source>
        <dbReference type="EMBL" id="MDT0541842.1"/>
    </source>
</evidence>
<dbReference type="InterPro" id="IPR024535">
    <property type="entry name" value="RHGA/B-epi-like_pectate_lyase"/>
</dbReference>
<sequence length="487" mass="52091">MVNGPGRRALLLTAGSTAALALAARTAQAAGREDAGAAASGVPAAPADPRAAADRQAARILSGVRTPRFPRRRVLVTDHGAVGDGSTDCTAAFRRAIEHCAAAGGGHVVVPPGDYLTGAIRLRDRIDLHLREGATLRFSQDPAAYLPVVYTRYEGTECLNYAPPLYAHGCRTIAVTGRGVIDGQADADHWWNWTKGAGGGPSPEGVDKRKLLEWAEAGVPVAERVFGAGYHLRPSLIQFYDCRDVLIEGVTVKNSPMWNIHPVLCRNVTVRGVTVDSPVGPNNDGCNPESCAHVLIQDCVFDTGDDCVAFKAGKNADGRRVNVPCEHALVERCEMRAGHGGVTIGSETTGGVRDILARDCRMDSPQLDRAIRIKSNPVRGGYVRDITCHDITVGQVGDAVIEIALDYERVETGDYYPDVRDIAVHRLTARTGRRPWNLIGNDANPVRDVLFSDCVFTEMAGPGEVRNVTGLVLRRVVVDGQEAASDG</sequence>
<comment type="caution">
    <text evidence="7">The sequence shown here is derived from an EMBL/GenBank/DDBJ whole genome shotgun (WGS) entry which is preliminary data.</text>
</comment>
<feature type="signal peptide" evidence="5">
    <location>
        <begin position="1"/>
        <end position="29"/>
    </location>
</feature>
<feature type="chain" id="PRO_5045803861" evidence="5">
    <location>
        <begin position="30"/>
        <end position="487"/>
    </location>
</feature>
<dbReference type="PROSITE" id="PS51318">
    <property type="entry name" value="TAT"/>
    <property type="match status" value="1"/>
</dbReference>
<evidence type="ECO:0000256" key="4">
    <source>
        <dbReference type="RuleBase" id="RU361169"/>
    </source>
</evidence>
<evidence type="ECO:0000256" key="2">
    <source>
        <dbReference type="ARBA" id="ARBA00022801"/>
    </source>
</evidence>
<dbReference type="RefSeq" id="WP_311722130.1">
    <property type="nucleotide sequence ID" value="NZ_JAVRFD010000001.1"/>
</dbReference>
<keyword evidence="2 4" id="KW-0378">Hydrolase</keyword>
<dbReference type="Gene3D" id="2.160.20.10">
    <property type="entry name" value="Single-stranded right-handed beta-helix, Pectin lyase-like"/>
    <property type="match status" value="1"/>
</dbReference>
<dbReference type="InterPro" id="IPR011050">
    <property type="entry name" value="Pectin_lyase_fold/virulence"/>
</dbReference>
<name>A0ABU2X7P8_9ACTN</name>